<dbReference type="OrthoDB" id="10544326at2759"/>
<evidence type="ECO:0000313" key="1">
    <source>
        <dbReference type="EMBL" id="TGO52301.1"/>
    </source>
</evidence>
<reference evidence="1 2" key="1">
    <citation type="submission" date="2017-12" db="EMBL/GenBank/DDBJ databases">
        <title>Comparative genomics of Botrytis spp.</title>
        <authorList>
            <person name="Valero-Jimenez C.A."/>
            <person name="Tapia P."/>
            <person name="Veloso J."/>
            <person name="Silva-Moreno E."/>
            <person name="Staats M."/>
            <person name="Valdes J.H."/>
            <person name="Van Kan J.A.L."/>
        </authorList>
    </citation>
    <scope>NUCLEOTIDE SEQUENCE [LARGE SCALE GENOMIC DNA]</scope>
    <source>
        <strain evidence="1 2">MUCL2120</strain>
    </source>
</reference>
<keyword evidence="2" id="KW-1185">Reference proteome</keyword>
<organism evidence="1 2">
    <name type="scientific">Botryotinia narcissicola</name>
    <dbReference type="NCBI Taxonomy" id="278944"/>
    <lineage>
        <taxon>Eukaryota</taxon>
        <taxon>Fungi</taxon>
        <taxon>Dikarya</taxon>
        <taxon>Ascomycota</taxon>
        <taxon>Pezizomycotina</taxon>
        <taxon>Leotiomycetes</taxon>
        <taxon>Helotiales</taxon>
        <taxon>Sclerotiniaceae</taxon>
        <taxon>Botryotinia</taxon>
    </lineage>
</organism>
<sequence>MYLRAVIGQVPTIALLRRACLGDDMKSKNGNIAFMVPQNLELHGGRDQITIMQVPSATEVIRFMSKDLAEPVLTVVNRIRQLVNHSVQDNE</sequence>
<protein>
    <submittedName>
        <fullName evidence="1">Uncharacterized protein</fullName>
    </submittedName>
</protein>
<gene>
    <name evidence="1" type="ORF">BOTNAR_0329g00140</name>
</gene>
<dbReference type="AlphaFoldDB" id="A0A4Z1HTR1"/>
<evidence type="ECO:0000313" key="2">
    <source>
        <dbReference type="Proteomes" id="UP000297452"/>
    </source>
</evidence>
<name>A0A4Z1HTR1_9HELO</name>
<accession>A0A4Z1HTR1</accession>
<dbReference type="EMBL" id="PQXJ01000329">
    <property type="protein sequence ID" value="TGO52301.1"/>
    <property type="molecule type" value="Genomic_DNA"/>
</dbReference>
<dbReference type="Proteomes" id="UP000297452">
    <property type="component" value="Unassembled WGS sequence"/>
</dbReference>
<comment type="caution">
    <text evidence="1">The sequence shown here is derived from an EMBL/GenBank/DDBJ whole genome shotgun (WGS) entry which is preliminary data.</text>
</comment>
<proteinExistence type="predicted"/>